<gene>
    <name evidence="2" type="ORF">HNR39_000624</name>
</gene>
<proteinExistence type="predicted"/>
<name>A0A840RQ08_9BURK</name>
<dbReference type="AlphaFoldDB" id="A0A840RQ08"/>
<sequence length="151" mass="17723">MHLLNKYKTFQRANVVRERSHMRHLEKLQRQYSQIQNECSKLNRTISLQHQLLQGGGLAGLTTDRIGIFSWLRKTAAVQRKTQDLRLEMHLCEVRAVDCEKEIAAQHSLCKQLRSKHEKYALLISGEIKNQVIKNLNFEESEIEGRLSWKK</sequence>
<evidence type="ECO:0000313" key="3">
    <source>
        <dbReference type="Proteomes" id="UP000571084"/>
    </source>
</evidence>
<feature type="coiled-coil region" evidence="1">
    <location>
        <begin position="18"/>
        <end position="45"/>
    </location>
</feature>
<comment type="caution">
    <text evidence="2">The sequence shown here is derived from an EMBL/GenBank/DDBJ whole genome shotgun (WGS) entry which is preliminary data.</text>
</comment>
<protein>
    <submittedName>
        <fullName evidence="2">Uncharacterized protein</fullName>
    </submittedName>
</protein>
<dbReference type="Pfam" id="PF02090">
    <property type="entry name" value="SPAM"/>
    <property type="match status" value="1"/>
</dbReference>
<evidence type="ECO:0000313" key="2">
    <source>
        <dbReference type="EMBL" id="MBB5198814.1"/>
    </source>
</evidence>
<reference evidence="2 3" key="1">
    <citation type="submission" date="2020-08" db="EMBL/GenBank/DDBJ databases">
        <title>Genomic Encyclopedia of Type Strains, Phase IV (KMG-IV): sequencing the most valuable type-strain genomes for metagenomic binning, comparative biology and taxonomic classification.</title>
        <authorList>
            <person name="Goeker M."/>
        </authorList>
    </citation>
    <scope>NUCLEOTIDE SEQUENCE [LARGE SCALE GENOMIC DNA]</scope>
    <source>
        <strain evidence="2 3">DSM 23240</strain>
    </source>
</reference>
<dbReference type="InterPro" id="IPR002954">
    <property type="entry name" value="Salm_SPAgM"/>
</dbReference>
<organism evidence="2 3">
    <name type="scientific">Glaciimonas immobilis</name>
    <dbReference type="NCBI Taxonomy" id="728004"/>
    <lineage>
        <taxon>Bacteria</taxon>
        <taxon>Pseudomonadati</taxon>
        <taxon>Pseudomonadota</taxon>
        <taxon>Betaproteobacteria</taxon>
        <taxon>Burkholderiales</taxon>
        <taxon>Oxalobacteraceae</taxon>
        <taxon>Glaciimonas</taxon>
    </lineage>
</organism>
<keyword evidence="1" id="KW-0175">Coiled coil</keyword>
<dbReference type="Proteomes" id="UP000571084">
    <property type="component" value="Unassembled WGS sequence"/>
</dbReference>
<accession>A0A840RQ08</accession>
<keyword evidence="3" id="KW-1185">Reference proteome</keyword>
<evidence type="ECO:0000256" key="1">
    <source>
        <dbReference type="SAM" id="Coils"/>
    </source>
</evidence>
<dbReference type="EMBL" id="JACHHQ010000001">
    <property type="protein sequence ID" value="MBB5198814.1"/>
    <property type="molecule type" value="Genomic_DNA"/>
</dbReference>